<dbReference type="Pfam" id="PF10545">
    <property type="entry name" value="MADF_DNA_bdg"/>
    <property type="match status" value="2"/>
</dbReference>
<feature type="domain" description="MADF" evidence="2">
    <location>
        <begin position="354"/>
        <end position="448"/>
    </location>
</feature>
<evidence type="ECO:0000259" key="2">
    <source>
        <dbReference type="PROSITE" id="PS51029"/>
    </source>
</evidence>
<feature type="region of interest" description="Disordered" evidence="1">
    <location>
        <begin position="176"/>
        <end position="195"/>
    </location>
</feature>
<sequence>MRSQSVSQKARLAVHGGVLVPTLMYGSESWVWQKKNESRVNAVEMRSLRSMCGLKLNDRIRNSIIRERVGVKEDVVTKIEKGMLRWFGHIERMDERRLTKEIYCAEMNGCVGRGRPRRKYVDQIGDILKKSQIRSFRNRRACMKRLMNVEEAKEVCQDRGTWRSIVSAYPSGRQASAEARGNVAPRGERGRGATLRGNAGREVSIASAAAQSARVTLRRRPHTKMLFTKAQTIRLIDAYHENEVLWNTKHPQYRSKNEREAAFQKIIEAVGIPDLTISGVAIKIQRIRSLYCAAVKKQVYYNVPPTMYWFKMADSFLRDVYNLYKMPQNMQDEIKNYQKNKIKCGNWKTTRVLPIILEYKKHPCLWNTLHADYGKRDKYYEALLKIKKSLFICKTAGGPNISVLDIEKKIKYIRRVYSAERAKLLFENEKPCKYWYDMVDSFMQKFTDAYLLRNMKVEDLPKLNANRETKEMLLKMLQVPTTPKPIVTKTYTRSKKPIAGPSRPAPVQSCTTNEFKMYGQLLAEQLRTMPLSDALKLQEEMQALINKTRLSLNRPEEQPAPSTSDAFELQSVIKKERIKIEYEDNDFY</sequence>
<protein>
    <submittedName>
        <fullName evidence="3">(diamondback moth) hypothetical protein</fullName>
    </submittedName>
</protein>
<evidence type="ECO:0000313" key="3">
    <source>
        <dbReference type="EMBL" id="CAG9134954.1"/>
    </source>
</evidence>
<dbReference type="EMBL" id="CAJHNJ030000090">
    <property type="protein sequence ID" value="CAG9134954.1"/>
    <property type="molecule type" value="Genomic_DNA"/>
</dbReference>
<dbReference type="PROSITE" id="PS51029">
    <property type="entry name" value="MADF"/>
    <property type="match status" value="2"/>
</dbReference>
<dbReference type="PANTHER" id="PTHR21505:SF12">
    <property type="entry name" value="MADF DOMAIN-CONTAINING PROTEIN-RELATED"/>
    <property type="match status" value="1"/>
</dbReference>
<dbReference type="AlphaFoldDB" id="A0A8S4G578"/>
<organism evidence="3 4">
    <name type="scientific">Plutella xylostella</name>
    <name type="common">Diamondback moth</name>
    <name type="synonym">Plutella maculipennis</name>
    <dbReference type="NCBI Taxonomy" id="51655"/>
    <lineage>
        <taxon>Eukaryota</taxon>
        <taxon>Metazoa</taxon>
        <taxon>Ecdysozoa</taxon>
        <taxon>Arthropoda</taxon>
        <taxon>Hexapoda</taxon>
        <taxon>Insecta</taxon>
        <taxon>Pterygota</taxon>
        <taxon>Neoptera</taxon>
        <taxon>Endopterygota</taxon>
        <taxon>Lepidoptera</taxon>
        <taxon>Glossata</taxon>
        <taxon>Ditrysia</taxon>
        <taxon>Yponomeutoidea</taxon>
        <taxon>Plutellidae</taxon>
        <taxon>Plutella</taxon>
    </lineage>
</organism>
<proteinExistence type="predicted"/>
<dbReference type="Proteomes" id="UP000653454">
    <property type="component" value="Unassembled WGS sequence"/>
</dbReference>
<evidence type="ECO:0000313" key="4">
    <source>
        <dbReference type="Proteomes" id="UP000653454"/>
    </source>
</evidence>
<accession>A0A8S4G578</accession>
<name>A0A8S4G578_PLUXY</name>
<evidence type="ECO:0000256" key="1">
    <source>
        <dbReference type="SAM" id="MobiDB-lite"/>
    </source>
</evidence>
<dbReference type="PANTHER" id="PTHR21505">
    <property type="entry name" value="MADF DOMAIN-CONTAINING PROTEIN-RELATED"/>
    <property type="match status" value="1"/>
</dbReference>
<keyword evidence="4" id="KW-1185">Reference proteome</keyword>
<reference evidence="3" key="1">
    <citation type="submission" date="2020-11" db="EMBL/GenBank/DDBJ databases">
        <authorList>
            <person name="Whiteford S."/>
        </authorList>
    </citation>
    <scope>NUCLEOTIDE SEQUENCE</scope>
</reference>
<feature type="domain" description="MADF" evidence="2">
    <location>
        <begin position="234"/>
        <end position="322"/>
    </location>
</feature>
<comment type="caution">
    <text evidence="3">The sequence shown here is derived from an EMBL/GenBank/DDBJ whole genome shotgun (WGS) entry which is preliminary data.</text>
</comment>
<gene>
    <name evidence="3" type="ORF">PLXY2_LOCUS13208</name>
</gene>
<dbReference type="SMART" id="SM00595">
    <property type="entry name" value="MADF"/>
    <property type="match status" value="2"/>
</dbReference>
<dbReference type="InterPro" id="IPR006578">
    <property type="entry name" value="MADF-dom"/>
</dbReference>